<reference evidence="14 15" key="1">
    <citation type="journal article" date="2019" name="Int. J. Syst. Evol. Microbiol.">
        <title>The Global Catalogue of Microorganisms (GCM) 10K type strain sequencing project: providing services to taxonomists for standard genome sequencing and annotation.</title>
        <authorList>
            <consortium name="The Broad Institute Genomics Platform"/>
            <consortium name="The Broad Institute Genome Sequencing Center for Infectious Disease"/>
            <person name="Wu L."/>
            <person name="Ma J."/>
        </authorList>
    </citation>
    <scope>NUCLEOTIDE SEQUENCE [LARGE SCALE GENOMIC DNA]</scope>
    <source>
        <strain evidence="14 15">JCM 13002</strain>
    </source>
</reference>
<evidence type="ECO:0000256" key="9">
    <source>
        <dbReference type="ARBA" id="ARBA00023012"/>
    </source>
</evidence>
<keyword evidence="5" id="KW-0808">Transferase</keyword>
<feature type="domain" description="NIT" evidence="13">
    <location>
        <begin position="61"/>
        <end position="313"/>
    </location>
</feature>
<dbReference type="PROSITE" id="PS50885">
    <property type="entry name" value="HAMP"/>
    <property type="match status" value="1"/>
</dbReference>
<keyword evidence="9" id="KW-0902">Two-component regulatory system</keyword>
<feature type="transmembrane region" description="Helical" evidence="11">
    <location>
        <begin position="20"/>
        <end position="42"/>
    </location>
</feature>
<keyword evidence="15" id="KW-1185">Reference proteome</keyword>
<evidence type="ECO:0000256" key="10">
    <source>
        <dbReference type="SAM" id="MobiDB-lite"/>
    </source>
</evidence>
<evidence type="ECO:0000256" key="2">
    <source>
        <dbReference type="ARBA" id="ARBA00004370"/>
    </source>
</evidence>
<evidence type="ECO:0000256" key="4">
    <source>
        <dbReference type="ARBA" id="ARBA00022553"/>
    </source>
</evidence>
<dbReference type="PROSITE" id="PS50906">
    <property type="entry name" value="NIT"/>
    <property type="match status" value="1"/>
</dbReference>
<organism evidence="14 15">
    <name type="scientific">Kitasatospora arboriphila</name>
    <dbReference type="NCBI Taxonomy" id="258052"/>
    <lineage>
        <taxon>Bacteria</taxon>
        <taxon>Bacillati</taxon>
        <taxon>Actinomycetota</taxon>
        <taxon>Actinomycetes</taxon>
        <taxon>Kitasatosporales</taxon>
        <taxon>Streptomycetaceae</taxon>
        <taxon>Kitasatospora</taxon>
    </lineage>
</organism>
<sequence>MPRRLGLARPRRPRTIRTRIIALVLIPVVALVGLWTFAMVSMTGDLRALVRLKDAYEYFGSPVDTAVGQIQIERRLAAEYLGSGGDPAALAAYTAQERATDEKVRAVRAAAENPDRQDELTAEQRDTLTAMITATDGLAPLRQAVITRALSWDAAVERYTAAVEPSFAVESALTALQAGRLAREAQVVVELVRVREFVSREDALGSGARAAGSFTPAQFRAFAAVVEDRRVFQRTYVAALPADSRAGFETFAVDPRYTALTAAEDGVLDAGADAAGRAVDRNGWRTTMDPVVHRYMELCKDAALNSAARGRAYAGDQLLKAGLAGGAGLLAVVFSVWYSVRTGRRITRRLTRLRVAADRLANRQLPDVVRRLAAGETVDVERAAPRLAFAAGEHDDEIGDLGRALNHARRAAVEAAVEQARLRAGISGVFVNIARRSQALIHRQLKQLDAMERRATDPDELADLFRVDHLATRMRRHAEGLIILSGAAPGRRWRKPVPLVEVVGSAVGAVEEYERVVVPPMPQVFVSGAAVGDLAPTWSPNSSRTPRSSPRRTPRSMRAGEAAHGCVLEIDDRGLGMDEDELAAANRTLAEPQEFDPTRTERLGLFVTSRLARRHGIEVALRRSPYGGTTAVVLLPKAVLAEPPEPAPRPVPVPEAPAGAEPGPVAEAPAAAVLPMRRALPTRTRQASLSPRLQDPPGADAPAGPPAGGPEISAEQMGAVFGAFQRGLDRGRGRGTDARTPHDPEDER</sequence>
<dbReference type="InterPro" id="IPR036890">
    <property type="entry name" value="HATPase_C_sf"/>
</dbReference>
<dbReference type="InterPro" id="IPR050428">
    <property type="entry name" value="TCS_sensor_his_kinase"/>
</dbReference>
<evidence type="ECO:0000256" key="5">
    <source>
        <dbReference type="ARBA" id="ARBA00022679"/>
    </source>
</evidence>
<feature type="region of interest" description="Disordered" evidence="10">
    <location>
        <begin position="535"/>
        <end position="560"/>
    </location>
</feature>
<dbReference type="Pfam" id="PF08376">
    <property type="entry name" value="NIT"/>
    <property type="match status" value="1"/>
</dbReference>
<proteinExistence type="predicted"/>
<accession>A0ABN1TQG8</accession>
<comment type="subcellular location">
    <subcellularLocation>
        <location evidence="2">Membrane</location>
    </subcellularLocation>
</comment>
<keyword evidence="4" id="KW-0597">Phosphoprotein</keyword>
<feature type="region of interest" description="Disordered" evidence="10">
    <location>
        <begin position="682"/>
        <end position="748"/>
    </location>
</feature>
<feature type="compositionally biased region" description="Basic and acidic residues" evidence="10">
    <location>
        <begin position="727"/>
        <end position="748"/>
    </location>
</feature>
<evidence type="ECO:0000313" key="14">
    <source>
        <dbReference type="EMBL" id="GAA1094980.1"/>
    </source>
</evidence>
<keyword evidence="8 11" id="KW-1133">Transmembrane helix</keyword>
<dbReference type="InterPro" id="IPR010910">
    <property type="entry name" value="Nitrate/nitrite_sensing_bac"/>
</dbReference>
<protein>
    <recommendedName>
        <fullName evidence="3">histidine kinase</fullName>
        <ecNumber evidence="3">2.7.13.3</ecNumber>
    </recommendedName>
</protein>
<feature type="compositionally biased region" description="Low complexity" evidence="10">
    <location>
        <begin position="536"/>
        <end position="548"/>
    </location>
</feature>
<evidence type="ECO:0000256" key="6">
    <source>
        <dbReference type="ARBA" id="ARBA00022692"/>
    </source>
</evidence>
<keyword evidence="6 11" id="KW-0812">Transmembrane</keyword>
<dbReference type="Proteomes" id="UP001499987">
    <property type="component" value="Unassembled WGS sequence"/>
</dbReference>
<evidence type="ECO:0000259" key="12">
    <source>
        <dbReference type="PROSITE" id="PS50885"/>
    </source>
</evidence>
<dbReference type="SUPFAM" id="SSF55874">
    <property type="entry name" value="ATPase domain of HSP90 chaperone/DNA topoisomerase II/histidine kinase"/>
    <property type="match status" value="1"/>
</dbReference>
<evidence type="ECO:0000256" key="1">
    <source>
        <dbReference type="ARBA" id="ARBA00000085"/>
    </source>
</evidence>
<dbReference type="PANTHER" id="PTHR45436:SF5">
    <property type="entry name" value="SENSOR HISTIDINE KINASE TRCS"/>
    <property type="match status" value="1"/>
</dbReference>
<evidence type="ECO:0000259" key="13">
    <source>
        <dbReference type="PROSITE" id="PS50906"/>
    </source>
</evidence>
<evidence type="ECO:0000256" key="8">
    <source>
        <dbReference type="ARBA" id="ARBA00022989"/>
    </source>
</evidence>
<feature type="domain" description="HAMP" evidence="12">
    <location>
        <begin position="344"/>
        <end position="417"/>
    </location>
</feature>
<dbReference type="PANTHER" id="PTHR45436">
    <property type="entry name" value="SENSOR HISTIDINE KINASE YKOH"/>
    <property type="match status" value="1"/>
</dbReference>
<evidence type="ECO:0000256" key="3">
    <source>
        <dbReference type="ARBA" id="ARBA00012438"/>
    </source>
</evidence>
<name>A0ABN1TQG8_9ACTN</name>
<comment type="caution">
    <text evidence="14">The sequence shown here is derived from an EMBL/GenBank/DDBJ whole genome shotgun (WGS) entry which is preliminary data.</text>
</comment>
<keyword evidence="7" id="KW-0418">Kinase</keyword>
<keyword evidence="11" id="KW-0472">Membrane</keyword>
<gene>
    <name evidence="14" type="ORF">GCM10009663_42920</name>
</gene>
<dbReference type="RefSeq" id="WP_344625287.1">
    <property type="nucleotide sequence ID" value="NZ_BAAALD010000042.1"/>
</dbReference>
<dbReference type="EMBL" id="BAAALD010000042">
    <property type="protein sequence ID" value="GAA1094980.1"/>
    <property type="molecule type" value="Genomic_DNA"/>
</dbReference>
<evidence type="ECO:0000256" key="7">
    <source>
        <dbReference type="ARBA" id="ARBA00022777"/>
    </source>
</evidence>
<dbReference type="Gene3D" id="6.10.340.10">
    <property type="match status" value="1"/>
</dbReference>
<dbReference type="InterPro" id="IPR003660">
    <property type="entry name" value="HAMP_dom"/>
</dbReference>
<feature type="compositionally biased region" description="Pro residues" evidence="10">
    <location>
        <begin position="644"/>
        <end position="655"/>
    </location>
</feature>
<dbReference type="InterPro" id="IPR013587">
    <property type="entry name" value="Nitrate/nitrite_sensing"/>
</dbReference>
<dbReference type="Gene3D" id="3.30.565.10">
    <property type="entry name" value="Histidine kinase-like ATPase, C-terminal domain"/>
    <property type="match status" value="1"/>
</dbReference>
<evidence type="ECO:0000313" key="15">
    <source>
        <dbReference type="Proteomes" id="UP001499987"/>
    </source>
</evidence>
<feature type="region of interest" description="Disordered" evidence="10">
    <location>
        <begin position="644"/>
        <end position="664"/>
    </location>
</feature>
<dbReference type="EC" id="2.7.13.3" evidence="3"/>
<evidence type="ECO:0000256" key="11">
    <source>
        <dbReference type="SAM" id="Phobius"/>
    </source>
</evidence>
<comment type="catalytic activity">
    <reaction evidence="1">
        <text>ATP + protein L-histidine = ADP + protein N-phospho-L-histidine.</text>
        <dbReference type="EC" id="2.7.13.3"/>
    </reaction>
</comment>